<dbReference type="AlphaFoldDB" id="A0A9N9NVE6"/>
<comment type="caution">
    <text evidence="1">The sequence shown here is derived from an EMBL/GenBank/DDBJ whole genome shotgun (WGS) entry which is preliminary data.</text>
</comment>
<evidence type="ECO:0000313" key="2">
    <source>
        <dbReference type="Proteomes" id="UP000789570"/>
    </source>
</evidence>
<feature type="non-terminal residue" evidence="1">
    <location>
        <position position="1"/>
    </location>
</feature>
<dbReference type="OrthoDB" id="125347at2759"/>
<organism evidence="1 2">
    <name type="scientific">Funneliformis caledonium</name>
    <dbReference type="NCBI Taxonomy" id="1117310"/>
    <lineage>
        <taxon>Eukaryota</taxon>
        <taxon>Fungi</taxon>
        <taxon>Fungi incertae sedis</taxon>
        <taxon>Mucoromycota</taxon>
        <taxon>Glomeromycotina</taxon>
        <taxon>Glomeromycetes</taxon>
        <taxon>Glomerales</taxon>
        <taxon>Glomeraceae</taxon>
        <taxon>Funneliformis</taxon>
    </lineage>
</organism>
<keyword evidence="2" id="KW-1185">Reference proteome</keyword>
<protein>
    <submittedName>
        <fullName evidence="1">7241_t:CDS:1</fullName>
    </submittedName>
</protein>
<dbReference type="Proteomes" id="UP000789570">
    <property type="component" value="Unassembled WGS sequence"/>
</dbReference>
<proteinExistence type="predicted"/>
<evidence type="ECO:0000313" key="1">
    <source>
        <dbReference type="EMBL" id="CAG8764336.1"/>
    </source>
</evidence>
<accession>A0A9N9NVE6</accession>
<sequence>DKQKWIETNTEFNDLRKRTRTSAYSEIKSSLAIWFIQALSVNQIITEDVLKAKA</sequence>
<gene>
    <name evidence="1" type="ORF">FCALED_LOCUS17131</name>
</gene>
<feature type="non-terminal residue" evidence="1">
    <location>
        <position position="54"/>
    </location>
</feature>
<dbReference type="EMBL" id="CAJVPQ010024208">
    <property type="protein sequence ID" value="CAG8764336.1"/>
    <property type="molecule type" value="Genomic_DNA"/>
</dbReference>
<name>A0A9N9NVE6_9GLOM</name>
<reference evidence="1" key="1">
    <citation type="submission" date="2021-06" db="EMBL/GenBank/DDBJ databases">
        <authorList>
            <person name="Kallberg Y."/>
            <person name="Tangrot J."/>
            <person name="Rosling A."/>
        </authorList>
    </citation>
    <scope>NUCLEOTIDE SEQUENCE</scope>
    <source>
        <strain evidence="1">UK204</strain>
    </source>
</reference>